<dbReference type="Gramene" id="OPUNC07G09270.1">
    <property type="protein sequence ID" value="OPUNC07G09270.1"/>
    <property type="gene ID" value="OPUNC07G09270"/>
</dbReference>
<keyword evidence="5" id="KW-1185">Reference proteome</keyword>
<evidence type="ECO:0000256" key="1">
    <source>
        <dbReference type="SAM" id="MobiDB-lite"/>
    </source>
</evidence>
<dbReference type="PANTHER" id="PTHR32141">
    <property type="match status" value="1"/>
</dbReference>
<dbReference type="InterPro" id="IPR055302">
    <property type="entry name" value="F-box_dom-containing"/>
</dbReference>
<dbReference type="HOGENOM" id="CLU_023151_0_1_1"/>
<evidence type="ECO:0000259" key="2">
    <source>
        <dbReference type="Pfam" id="PF08387"/>
    </source>
</evidence>
<dbReference type="OMA" id="CVWKVGF"/>
<dbReference type="Proteomes" id="UP000026962">
    <property type="component" value="Chromosome 7"/>
</dbReference>
<dbReference type="InterPro" id="IPR053781">
    <property type="entry name" value="F-box_AtFBL13-like"/>
</dbReference>
<sequence>MYKKHPRVPDAALGRDGGGTSADSAAAAAAAHQEEGKAGDEGDDPDQAAPPRERARSHVPPPLGDGGDDEEGVDFVSRLPDAVLGVIISLLPTKEGSKTTTLSQRWRPVWRTAPLNLDAGDLAPDGEALAALVDRILLAHEGAGRRFCIPAQHLHDRPDMVEGWLRSPALNNLEELEFTVLEGPCYKGRLLPPPPSIFHFSDTLRVVAISQCRVPDCTDLMLQFPKLKLLSFQQVKISENSLHSIMAGCPALEGLLLRRCYGFRCLRINSPTIRSVAFHSPCCGGHCDGEGIKYGDETNRWRRKYRKNIKSFNICLKTIVLDDYRGSNPQIQFATFFIQNTPKLENMIFTGGPNNGNAYFIAQQPKLLEFEKRASETARFHFRPKQCYYDWVHIKDVHDLSLADPFECSC</sequence>
<dbReference type="InterPro" id="IPR036047">
    <property type="entry name" value="F-box-like_dom_sf"/>
</dbReference>
<accession>A0A0E0LJA7</accession>
<evidence type="ECO:0000313" key="4">
    <source>
        <dbReference type="EnsemblPlants" id="OPUNC07G09270.1"/>
    </source>
</evidence>
<proteinExistence type="predicted"/>
<feature type="domain" description="FBD" evidence="2">
    <location>
        <begin position="310"/>
        <end position="349"/>
    </location>
</feature>
<dbReference type="STRING" id="4537.A0A0E0LJA7"/>
<organism evidence="4">
    <name type="scientific">Oryza punctata</name>
    <name type="common">Red rice</name>
    <dbReference type="NCBI Taxonomy" id="4537"/>
    <lineage>
        <taxon>Eukaryota</taxon>
        <taxon>Viridiplantae</taxon>
        <taxon>Streptophyta</taxon>
        <taxon>Embryophyta</taxon>
        <taxon>Tracheophyta</taxon>
        <taxon>Spermatophyta</taxon>
        <taxon>Magnoliopsida</taxon>
        <taxon>Liliopsida</taxon>
        <taxon>Poales</taxon>
        <taxon>Poaceae</taxon>
        <taxon>BOP clade</taxon>
        <taxon>Oryzoideae</taxon>
        <taxon>Oryzeae</taxon>
        <taxon>Oryzinae</taxon>
        <taxon>Oryza</taxon>
    </lineage>
</organism>
<name>A0A0E0LJA7_ORYPU</name>
<dbReference type="eggNOG" id="ENOG502RRNZ">
    <property type="taxonomic scope" value="Eukaryota"/>
</dbReference>
<dbReference type="InterPro" id="IPR055411">
    <property type="entry name" value="LRR_FXL15/At3g58940/PEG3-like"/>
</dbReference>
<feature type="region of interest" description="Disordered" evidence="1">
    <location>
        <begin position="1"/>
        <end position="73"/>
    </location>
</feature>
<dbReference type="AlphaFoldDB" id="A0A0E0LJA7"/>
<reference evidence="4" key="2">
    <citation type="submission" date="2018-05" db="EMBL/GenBank/DDBJ databases">
        <title>OpunRS2 (Oryza punctata Reference Sequence Version 2).</title>
        <authorList>
            <person name="Zhang J."/>
            <person name="Kudrna D."/>
            <person name="Lee S."/>
            <person name="Talag J."/>
            <person name="Welchert J."/>
            <person name="Wing R.A."/>
        </authorList>
    </citation>
    <scope>NUCLEOTIDE SEQUENCE [LARGE SCALE GENOMIC DNA]</scope>
</reference>
<feature type="domain" description="F-box/LRR-repeat protein 15/At3g58940/PEG3-like LRR" evidence="3">
    <location>
        <begin position="161"/>
        <end position="280"/>
    </location>
</feature>
<dbReference type="Gene3D" id="3.80.10.10">
    <property type="entry name" value="Ribonuclease Inhibitor"/>
    <property type="match status" value="1"/>
</dbReference>
<evidence type="ECO:0000313" key="5">
    <source>
        <dbReference type="Proteomes" id="UP000026962"/>
    </source>
</evidence>
<dbReference type="SUPFAM" id="SSF52047">
    <property type="entry name" value="RNI-like"/>
    <property type="match status" value="1"/>
</dbReference>
<dbReference type="EnsemblPlants" id="OPUNC07G09270.1">
    <property type="protein sequence ID" value="OPUNC07G09270.1"/>
    <property type="gene ID" value="OPUNC07G09270"/>
</dbReference>
<dbReference type="InterPro" id="IPR032675">
    <property type="entry name" value="LRR_dom_sf"/>
</dbReference>
<dbReference type="PANTHER" id="PTHR32141:SF168">
    <property type="entry name" value="OS12G0595200 PROTEIN"/>
    <property type="match status" value="1"/>
</dbReference>
<dbReference type="SUPFAM" id="SSF81383">
    <property type="entry name" value="F-box domain"/>
    <property type="match status" value="1"/>
</dbReference>
<protein>
    <submittedName>
        <fullName evidence="4">Uncharacterized protein</fullName>
    </submittedName>
</protein>
<evidence type="ECO:0000259" key="3">
    <source>
        <dbReference type="Pfam" id="PF24758"/>
    </source>
</evidence>
<dbReference type="InterPro" id="IPR006566">
    <property type="entry name" value="FBD"/>
</dbReference>
<dbReference type="Pfam" id="PF08387">
    <property type="entry name" value="FBD"/>
    <property type="match status" value="1"/>
</dbReference>
<dbReference type="Pfam" id="PF24758">
    <property type="entry name" value="LRR_At5g56370"/>
    <property type="match status" value="1"/>
</dbReference>
<dbReference type="CDD" id="cd22160">
    <property type="entry name" value="F-box_AtFBL13-like"/>
    <property type="match status" value="1"/>
</dbReference>
<reference evidence="4" key="1">
    <citation type="submission" date="2015-04" db="UniProtKB">
        <authorList>
            <consortium name="EnsemblPlants"/>
        </authorList>
    </citation>
    <scope>IDENTIFICATION</scope>
</reference>